<keyword evidence="3" id="KW-1185">Reference proteome</keyword>
<dbReference type="Proteomes" id="UP000257045">
    <property type="component" value="Unassembled WGS sequence"/>
</dbReference>
<dbReference type="Pfam" id="PF13036">
    <property type="entry name" value="LpoB"/>
    <property type="match status" value="1"/>
</dbReference>
<keyword evidence="1" id="KW-0732">Signal</keyword>
<dbReference type="EMBL" id="NXLV01000004">
    <property type="protein sequence ID" value="RDU71207.1"/>
    <property type="molecule type" value="Genomic_DNA"/>
</dbReference>
<evidence type="ECO:0000256" key="1">
    <source>
        <dbReference type="SAM" id="SignalP"/>
    </source>
</evidence>
<dbReference type="OrthoDB" id="272776at2"/>
<evidence type="ECO:0000313" key="3">
    <source>
        <dbReference type="Proteomes" id="UP000257045"/>
    </source>
</evidence>
<organism evidence="2 3">
    <name type="scientific">Helicobacter brantae</name>
    <dbReference type="NCBI Taxonomy" id="375927"/>
    <lineage>
        <taxon>Bacteria</taxon>
        <taxon>Pseudomonadati</taxon>
        <taxon>Campylobacterota</taxon>
        <taxon>Epsilonproteobacteria</taxon>
        <taxon>Campylobacterales</taxon>
        <taxon>Helicobacteraceae</taxon>
        <taxon>Helicobacter</taxon>
    </lineage>
</organism>
<evidence type="ECO:0000313" key="2">
    <source>
        <dbReference type="EMBL" id="RDU71207.1"/>
    </source>
</evidence>
<dbReference type="AlphaFoldDB" id="A0A3D8J115"/>
<feature type="chain" id="PRO_5017584915" description="Penicillin-binding protein activator LpoB" evidence="1">
    <location>
        <begin position="27"/>
        <end position="362"/>
    </location>
</feature>
<comment type="caution">
    <text evidence="2">The sequence shown here is derived from an EMBL/GenBank/DDBJ whole genome shotgun (WGS) entry which is preliminary data.</text>
</comment>
<dbReference type="Gene3D" id="3.40.50.10610">
    <property type="entry name" value="ABC-type transport auxiliary lipoprotein component"/>
    <property type="match status" value="1"/>
</dbReference>
<feature type="signal peptide" evidence="1">
    <location>
        <begin position="1"/>
        <end position="26"/>
    </location>
</feature>
<sequence length="362" mass="40401">MKKQWMLTVFVGILLCLSGCSSKRMALQTKLSMSEFEEIAQKSAKNFLSGYAKKSKVEEQTIVISDFSNDTNLKFNMTSFAESFLENVRNSDPRFKLSATMGKSKETLLNDARKVRDDEEFSAETTKEKDSLLAPDLLLSGTITQDCALIDGDEMTEYLISIKLTDTNTGAVVWSDRRIVTKEGKCLIKKKVSSNDEEQDTMLGYENNFFILTLEGGFGQGHLAGEKTNYAFRTRFGYMYRWDDGNYGFGAYGIYELRSQGVKITDNNIVEKLNYGQDAGLGLLFQASYFYASAGVLYDLDAIDSNFFSSGYKAANPFFEAGLMIMTKNIGLLSGIRYVVATQDPNYLNRGISGSIGLMFAI</sequence>
<protein>
    <recommendedName>
        <fullName evidence="4">Penicillin-binding protein activator LpoB</fullName>
    </recommendedName>
</protein>
<proteinExistence type="predicted"/>
<accession>A0A3D8J115</accession>
<evidence type="ECO:0008006" key="4">
    <source>
        <dbReference type="Google" id="ProtNLM"/>
    </source>
</evidence>
<gene>
    <name evidence="2" type="ORF">CQA58_03585</name>
</gene>
<name>A0A3D8J115_9HELI</name>
<dbReference type="InterPro" id="IPR014094">
    <property type="entry name" value="LpoB"/>
</dbReference>
<reference evidence="2 3" key="1">
    <citation type="submission" date="2018-04" db="EMBL/GenBank/DDBJ databases">
        <title>Novel Campyloabacter and Helicobacter Species and Strains.</title>
        <authorList>
            <person name="Mannion A.J."/>
            <person name="Shen Z."/>
            <person name="Fox J.G."/>
        </authorList>
    </citation>
    <scope>NUCLEOTIDE SEQUENCE [LARGE SCALE GENOMIC DNA]</scope>
    <source>
        <strain evidence="2 3">MIT 04-9366</strain>
    </source>
</reference>